<reference evidence="2 3" key="1">
    <citation type="submission" date="2018-03" db="EMBL/GenBank/DDBJ databases">
        <title>Genomic Encyclopedia of Archaeal and Bacterial Type Strains, Phase II (KMG-II): from individual species to whole genera.</title>
        <authorList>
            <person name="Goeker M."/>
        </authorList>
    </citation>
    <scope>NUCLEOTIDE SEQUENCE [LARGE SCALE GENOMIC DNA]</scope>
    <source>
        <strain evidence="2 3">DSM 100214</strain>
    </source>
</reference>
<name>A0A2V3PIQ2_9BACT</name>
<dbReference type="Pfam" id="PF19993">
    <property type="entry name" value="DO-GTPase2"/>
    <property type="match status" value="1"/>
</dbReference>
<keyword evidence="3" id="KW-1185">Reference proteome</keyword>
<proteinExistence type="predicted"/>
<comment type="caution">
    <text evidence="2">The sequence shown here is derived from an EMBL/GenBank/DDBJ whole genome shotgun (WGS) entry which is preliminary data.</text>
</comment>
<dbReference type="SUPFAM" id="SSF52540">
    <property type="entry name" value="P-loop containing nucleoside triphosphate hydrolases"/>
    <property type="match status" value="1"/>
</dbReference>
<evidence type="ECO:0000259" key="1">
    <source>
        <dbReference type="Pfam" id="PF19993"/>
    </source>
</evidence>
<feature type="domain" description="Double-GTPase 2" evidence="1">
    <location>
        <begin position="93"/>
        <end position="319"/>
    </location>
</feature>
<dbReference type="OrthoDB" id="9758568at2"/>
<dbReference type="Gene3D" id="3.40.50.300">
    <property type="entry name" value="P-loop containing nucleotide triphosphate hydrolases"/>
    <property type="match status" value="1"/>
</dbReference>
<dbReference type="AlphaFoldDB" id="A0A2V3PIQ2"/>
<sequence length="348" mass="39870">MSNTGVSKIICIQEGCNISVDGKCLEGLDKDNCPHCSIEDILDLNTESILPSPTDEVSQTRNVVENKYRKLYSATALKEEETISITSRSLARVIVLAGVPFSGKTTTIASLYDSFLRNYSYAGYLFKSSKSLIGLEEISFLSRSYSERNKADTQRTPYAIGKDNYIHFEIADPNRCTDLLFTDISGEHFENAINNKQDAEKLYFLRRADHFTLFIDSSKLLNNHHRAFTRKQNRGILKALLEANILSSETFVEIVFSKWDIVLDNKESNNEVFIVVENELKDILISRKIQTTIHKIISRSDFENIDSGEGLDVLLNQWINKSRYLRHPMTSINRGYNLKNREYLNFKY</sequence>
<dbReference type="Proteomes" id="UP000247973">
    <property type="component" value="Unassembled WGS sequence"/>
</dbReference>
<dbReference type="RefSeq" id="WP_110312527.1">
    <property type="nucleotide sequence ID" value="NZ_QICL01000043.1"/>
</dbReference>
<organism evidence="2 3">
    <name type="scientific">Dysgonomonas alginatilytica</name>
    <dbReference type="NCBI Taxonomy" id="1605892"/>
    <lineage>
        <taxon>Bacteria</taxon>
        <taxon>Pseudomonadati</taxon>
        <taxon>Bacteroidota</taxon>
        <taxon>Bacteroidia</taxon>
        <taxon>Bacteroidales</taxon>
        <taxon>Dysgonomonadaceae</taxon>
        <taxon>Dysgonomonas</taxon>
    </lineage>
</organism>
<accession>A0A2V3PIQ2</accession>
<dbReference type="InterPro" id="IPR027417">
    <property type="entry name" value="P-loop_NTPase"/>
</dbReference>
<evidence type="ECO:0000313" key="3">
    <source>
        <dbReference type="Proteomes" id="UP000247973"/>
    </source>
</evidence>
<dbReference type="InterPro" id="IPR045528">
    <property type="entry name" value="DO-GTPase2"/>
</dbReference>
<dbReference type="EMBL" id="QICL01000043">
    <property type="protein sequence ID" value="PXV58834.1"/>
    <property type="molecule type" value="Genomic_DNA"/>
</dbReference>
<protein>
    <recommendedName>
        <fullName evidence="1">Double-GTPase 2 domain-containing protein</fullName>
    </recommendedName>
</protein>
<evidence type="ECO:0000313" key="2">
    <source>
        <dbReference type="EMBL" id="PXV58834.1"/>
    </source>
</evidence>
<gene>
    <name evidence="2" type="ORF">CLV62_14314</name>
</gene>